<dbReference type="PANTHER" id="PTHR43625">
    <property type="entry name" value="AFLATOXIN B1 ALDEHYDE REDUCTASE"/>
    <property type="match status" value="1"/>
</dbReference>
<dbReference type="Pfam" id="PF00248">
    <property type="entry name" value="Aldo_ket_red"/>
    <property type="match status" value="1"/>
</dbReference>
<dbReference type="EMBL" id="BOOK01000035">
    <property type="protein sequence ID" value="GII02788.1"/>
    <property type="molecule type" value="Genomic_DNA"/>
</dbReference>
<accession>A0A8J3SZ11</accession>
<reference evidence="3" key="1">
    <citation type="submission" date="2021-01" db="EMBL/GenBank/DDBJ databases">
        <title>Whole genome shotgun sequence of Planobispora takensis NBRC 109077.</title>
        <authorList>
            <person name="Komaki H."/>
            <person name="Tamura T."/>
        </authorList>
    </citation>
    <scope>NUCLEOTIDE SEQUENCE</scope>
    <source>
        <strain evidence="3">NBRC 109077</strain>
    </source>
</reference>
<dbReference type="AlphaFoldDB" id="A0A8J3SZ11"/>
<protein>
    <submittedName>
        <fullName evidence="3">Aldo/keto reductase</fullName>
    </submittedName>
</protein>
<evidence type="ECO:0000256" key="1">
    <source>
        <dbReference type="ARBA" id="ARBA00023002"/>
    </source>
</evidence>
<evidence type="ECO:0000313" key="4">
    <source>
        <dbReference type="Proteomes" id="UP000634476"/>
    </source>
</evidence>
<dbReference type="GO" id="GO:0005737">
    <property type="term" value="C:cytoplasm"/>
    <property type="evidence" value="ECO:0007669"/>
    <property type="project" value="TreeGrafter"/>
</dbReference>
<dbReference type="Proteomes" id="UP000634476">
    <property type="component" value="Unassembled WGS sequence"/>
</dbReference>
<organism evidence="3 4">
    <name type="scientific">Planobispora takensis</name>
    <dbReference type="NCBI Taxonomy" id="1367882"/>
    <lineage>
        <taxon>Bacteria</taxon>
        <taxon>Bacillati</taxon>
        <taxon>Actinomycetota</taxon>
        <taxon>Actinomycetes</taxon>
        <taxon>Streptosporangiales</taxon>
        <taxon>Streptosporangiaceae</taxon>
        <taxon>Planobispora</taxon>
    </lineage>
</organism>
<dbReference type="PANTHER" id="PTHR43625:SF40">
    <property type="entry name" value="ALDO-KETO REDUCTASE YAKC [NADP(+)]"/>
    <property type="match status" value="1"/>
</dbReference>
<dbReference type="Gene3D" id="3.20.20.100">
    <property type="entry name" value="NADP-dependent oxidoreductase domain"/>
    <property type="match status" value="1"/>
</dbReference>
<keyword evidence="1" id="KW-0560">Oxidoreductase</keyword>
<evidence type="ECO:0000313" key="3">
    <source>
        <dbReference type="EMBL" id="GII02788.1"/>
    </source>
</evidence>
<dbReference type="InterPro" id="IPR036812">
    <property type="entry name" value="NAD(P)_OxRdtase_dom_sf"/>
</dbReference>
<gene>
    <name evidence="3" type="ORF">Pta02_47960</name>
</gene>
<comment type="caution">
    <text evidence="3">The sequence shown here is derived from an EMBL/GenBank/DDBJ whole genome shotgun (WGS) entry which is preliminary data.</text>
</comment>
<name>A0A8J3SZ11_9ACTN</name>
<proteinExistence type="predicted"/>
<dbReference type="SUPFAM" id="SSF51430">
    <property type="entry name" value="NAD(P)-linked oxidoreductase"/>
    <property type="match status" value="1"/>
</dbReference>
<dbReference type="RefSeq" id="WP_203877112.1">
    <property type="nucleotide sequence ID" value="NZ_BOOK01000035.1"/>
</dbReference>
<dbReference type="GO" id="GO:0016491">
    <property type="term" value="F:oxidoreductase activity"/>
    <property type="evidence" value="ECO:0007669"/>
    <property type="project" value="UniProtKB-KW"/>
</dbReference>
<feature type="domain" description="NADP-dependent oxidoreductase" evidence="2">
    <location>
        <begin position="23"/>
        <end position="276"/>
    </location>
</feature>
<sequence>MQYRRLGRYGPVSSCVGLSLTGVFGRADPAAWIETVHYAIESGITLFDVSDLDAGSELEPLIGKALSTHRADLLLAASHQERPESLRRSCEDTLARYGVDYIDIYYLRAGPPARIESGIAELAELVADGKVRYIGLLDGSAGQLRLAHAVHPVTALAAEYSVKHREAEAEQFPVARELGIGMVARCPFARGLLGGRAPDLAGRDSRLSPGALRMLRAAQDIAADLDIGMSRLAVAWLLSRTPDVVPLPSALDPIQLEMDIAAAGVHLTRETCERLARVFTPADGE</sequence>
<evidence type="ECO:0000259" key="2">
    <source>
        <dbReference type="Pfam" id="PF00248"/>
    </source>
</evidence>
<keyword evidence="4" id="KW-1185">Reference proteome</keyword>
<dbReference type="InterPro" id="IPR023210">
    <property type="entry name" value="NADP_OxRdtase_dom"/>
</dbReference>
<dbReference type="InterPro" id="IPR050791">
    <property type="entry name" value="Aldo-Keto_reductase"/>
</dbReference>